<feature type="binding site" evidence="6">
    <location>
        <position position="446"/>
    </location>
    <ligand>
        <name>(S)-malate</name>
        <dbReference type="ChEBI" id="CHEBI:15589"/>
    </ligand>
</feature>
<dbReference type="PROSITE" id="PS00331">
    <property type="entry name" value="MALIC_ENZYMES"/>
    <property type="match status" value="1"/>
</dbReference>
<evidence type="ECO:0000256" key="1">
    <source>
        <dbReference type="ARBA" id="ARBA00001936"/>
    </source>
</evidence>
<dbReference type="Gene3D" id="3.40.50.720">
    <property type="entry name" value="NAD(P)-binding Rossmann-like Domain"/>
    <property type="match status" value="1"/>
</dbReference>
<dbReference type="GO" id="GO:0006108">
    <property type="term" value="P:malate metabolic process"/>
    <property type="evidence" value="ECO:0007669"/>
    <property type="project" value="TreeGrafter"/>
</dbReference>
<dbReference type="OMA" id="YPNMVVQ"/>
<dbReference type="Gene3D" id="3.40.50.10380">
    <property type="entry name" value="Malic enzyme, N-terminal domain"/>
    <property type="match status" value="1"/>
</dbReference>
<evidence type="ECO:0000313" key="12">
    <source>
        <dbReference type="Proteomes" id="UP001142055"/>
    </source>
</evidence>
<dbReference type="FunFam" id="3.40.50.720:FF:000060">
    <property type="entry name" value="Malic enzyme"/>
    <property type="match status" value="1"/>
</dbReference>
<dbReference type="InterPro" id="IPR036291">
    <property type="entry name" value="NAD(P)-bd_dom_sf"/>
</dbReference>
<evidence type="ECO:0000259" key="10">
    <source>
        <dbReference type="SMART" id="SM01274"/>
    </source>
</evidence>
<dbReference type="Proteomes" id="UP001142055">
    <property type="component" value="Chromosome 1"/>
</dbReference>
<dbReference type="EMBL" id="JAPWDV010000001">
    <property type="protein sequence ID" value="KAJ6225609.1"/>
    <property type="molecule type" value="Genomic_DNA"/>
</dbReference>
<dbReference type="SMART" id="SM00919">
    <property type="entry name" value="Malic_M"/>
    <property type="match status" value="1"/>
</dbReference>
<feature type="domain" description="Malic enzyme NAD-binding" evidence="9">
    <location>
        <begin position="262"/>
        <end position="515"/>
    </location>
</feature>
<feature type="binding site" evidence="6">
    <location>
        <position position="402"/>
    </location>
    <ligand>
        <name>(S)-malate</name>
        <dbReference type="ChEBI" id="CHEBI:15589"/>
    </ligand>
</feature>
<dbReference type="PIRSF" id="PIRSF000106">
    <property type="entry name" value="ME"/>
    <property type="match status" value="1"/>
</dbReference>
<dbReference type="InterPro" id="IPR046346">
    <property type="entry name" value="Aminoacid_DH-like_N_sf"/>
</dbReference>
<dbReference type="InterPro" id="IPR037062">
    <property type="entry name" value="Malic_N_dom_sf"/>
</dbReference>
<dbReference type="Pfam" id="PF03949">
    <property type="entry name" value="Malic_M"/>
    <property type="match status" value="1"/>
</dbReference>
<keyword evidence="3 7" id="KW-0479">Metal-binding</keyword>
<comment type="cofactor">
    <cofactor evidence="7">
        <name>Mg(2+)</name>
        <dbReference type="ChEBI" id="CHEBI:18420"/>
    </cofactor>
    <cofactor evidence="7">
        <name>Mn(2+)</name>
        <dbReference type="ChEBI" id="CHEBI:29035"/>
    </cofactor>
    <text evidence="7">Divalent metal cations. Prefers magnesium or manganese.</text>
</comment>
<dbReference type="SMART" id="SM01274">
    <property type="entry name" value="malic"/>
    <property type="match status" value="1"/>
</dbReference>
<comment type="cofactor">
    <cofactor evidence="1">
        <name>Mn(2+)</name>
        <dbReference type="ChEBI" id="CHEBI:29035"/>
    </cofactor>
</comment>
<evidence type="ECO:0000256" key="5">
    <source>
        <dbReference type="PIRSR" id="PIRSR000106-1"/>
    </source>
</evidence>
<feature type="domain" description="Malic enzyme N-terminal" evidence="10">
    <location>
        <begin position="71"/>
        <end position="252"/>
    </location>
</feature>
<evidence type="ECO:0000256" key="8">
    <source>
        <dbReference type="RuleBase" id="RU003426"/>
    </source>
</evidence>
<gene>
    <name evidence="11" type="ORF">RDWZM_004154</name>
</gene>
<keyword evidence="12" id="KW-1185">Reference proteome</keyword>
<reference evidence="11" key="1">
    <citation type="submission" date="2022-12" db="EMBL/GenBank/DDBJ databases">
        <title>Genome assemblies of Blomia tropicalis.</title>
        <authorList>
            <person name="Cui Y."/>
        </authorList>
    </citation>
    <scope>NUCLEOTIDE SEQUENCE</scope>
    <source>
        <tissue evidence="11">Adult mites</tissue>
    </source>
</reference>
<dbReference type="InterPro" id="IPR001891">
    <property type="entry name" value="Malic_OxRdtase"/>
</dbReference>
<dbReference type="InterPro" id="IPR012302">
    <property type="entry name" value="Malic_NAD-bd"/>
</dbReference>
<feature type="active site" description="Proton donor" evidence="5">
    <location>
        <position position="94"/>
    </location>
</feature>
<comment type="caution">
    <text evidence="11">The sequence shown here is derived from an EMBL/GenBank/DDBJ whole genome shotgun (WGS) entry which is preliminary data.</text>
</comment>
<sequence length="546" mass="61032">MYRKNAGISLLRDPFLNKGLAFSSEERDEYQIRGLLPPAIQSLESQIQLTMKRLNTLTDDLSKYQFLRDIQDFNTRLFFMVLHKYPIELMPLIYTPTVGLACQRYSLIYRRPRGLFITINDAGKVFHVLSNYTIDDVKAIVVTDGERILGLGDLGANGMGIPVGKIALYTSVGGIAPNHTLPIMIDVGTNNQTLLDDSDYIGLKQRRTTGDKYMSLLDEFMNAVVRRWSSLCLIQFEDFGNQNAWHLLERYSQKYCTFNDDIQGTAAVIVAAILAAIRITKTKLQDNRFLFFGAGEAGLGAADLLVNAINENGLQINEAINCIYLIDTKGLITVGRQSMEKNAHKDRYAKRCQHSNNLLDILDIVRPTALIGLAAQPSIFNQLVLSKMASINRRPIIMALSNPTSKAECTAEQAYIHTEGRAVFASGSPFGSVTIGSTTFHPGQCNNVYIFPAIAAATIHCKVNHIPNHVFLVAAKALAEQVTEDELARGSLFPSLISIRETSLRIATRVAEWFYVQKLSNLQPEPLDKYHFLKDKMYNPFNENHS</sequence>
<feature type="binding site" evidence="6">
    <location>
        <position position="147"/>
    </location>
    <ligand>
        <name>(S)-malate</name>
        <dbReference type="ChEBI" id="CHEBI:15589"/>
    </ligand>
</feature>
<dbReference type="GO" id="GO:0005739">
    <property type="term" value="C:mitochondrion"/>
    <property type="evidence" value="ECO:0007669"/>
    <property type="project" value="TreeGrafter"/>
</dbReference>
<organism evidence="11 12">
    <name type="scientific">Blomia tropicalis</name>
    <name type="common">Mite</name>
    <dbReference type="NCBI Taxonomy" id="40697"/>
    <lineage>
        <taxon>Eukaryota</taxon>
        <taxon>Metazoa</taxon>
        <taxon>Ecdysozoa</taxon>
        <taxon>Arthropoda</taxon>
        <taxon>Chelicerata</taxon>
        <taxon>Arachnida</taxon>
        <taxon>Acari</taxon>
        <taxon>Acariformes</taxon>
        <taxon>Sarcoptiformes</taxon>
        <taxon>Astigmata</taxon>
        <taxon>Glycyphagoidea</taxon>
        <taxon>Echimyopodidae</taxon>
        <taxon>Blomia</taxon>
    </lineage>
</organism>
<feature type="binding site" evidence="7">
    <location>
        <position position="238"/>
    </location>
    <ligand>
        <name>a divalent metal cation</name>
        <dbReference type="ChEBI" id="CHEBI:60240"/>
    </ligand>
</feature>
<dbReference type="AlphaFoldDB" id="A0A9Q0RT87"/>
<feature type="active site" description="Proton acceptor" evidence="5">
    <location>
        <position position="165"/>
    </location>
</feature>
<dbReference type="SUPFAM" id="SSF53223">
    <property type="entry name" value="Aminoacid dehydrogenase-like, N-terminal domain"/>
    <property type="match status" value="1"/>
</dbReference>
<dbReference type="GO" id="GO:0046872">
    <property type="term" value="F:metal ion binding"/>
    <property type="evidence" value="ECO:0007669"/>
    <property type="project" value="UniProtKB-KW"/>
</dbReference>
<dbReference type="InterPro" id="IPR012301">
    <property type="entry name" value="Malic_N_dom"/>
</dbReference>
<dbReference type="Pfam" id="PF00390">
    <property type="entry name" value="malic"/>
    <property type="match status" value="1"/>
</dbReference>
<protein>
    <recommendedName>
        <fullName evidence="8">Malic enzyme</fullName>
    </recommendedName>
</protein>
<name>A0A9Q0RT87_BLOTA</name>
<accession>A0A9Q0RT87</accession>
<dbReference type="NCBIfam" id="NF010052">
    <property type="entry name" value="PRK13529.1"/>
    <property type="match status" value="1"/>
</dbReference>
<evidence type="ECO:0000256" key="6">
    <source>
        <dbReference type="PIRSR" id="PIRSR000106-2"/>
    </source>
</evidence>
<dbReference type="SUPFAM" id="SSF51735">
    <property type="entry name" value="NAD(P)-binding Rossmann-fold domains"/>
    <property type="match status" value="1"/>
</dbReference>
<evidence type="ECO:0000256" key="3">
    <source>
        <dbReference type="ARBA" id="ARBA00022723"/>
    </source>
</evidence>
<dbReference type="PRINTS" id="PR00072">
    <property type="entry name" value="MALOXRDTASE"/>
</dbReference>
<keyword evidence="4 8" id="KW-0560">Oxidoreductase</keyword>
<feature type="binding site" evidence="7">
    <location>
        <position position="237"/>
    </location>
    <ligand>
        <name>a divalent metal cation</name>
        <dbReference type="ChEBI" id="CHEBI:60240"/>
    </ligand>
</feature>
<evidence type="ECO:0000256" key="7">
    <source>
        <dbReference type="PIRSR" id="PIRSR000106-3"/>
    </source>
</evidence>
<evidence type="ECO:0000259" key="9">
    <source>
        <dbReference type="SMART" id="SM00919"/>
    </source>
</evidence>
<comment type="similarity">
    <text evidence="2 8">Belongs to the malic enzymes family.</text>
</comment>
<dbReference type="GO" id="GO:0004473">
    <property type="term" value="F:malate dehydrogenase (decarboxylating) (NADP+) activity"/>
    <property type="evidence" value="ECO:0007669"/>
    <property type="project" value="TreeGrafter"/>
</dbReference>
<proteinExistence type="inferred from homology"/>
<evidence type="ECO:0000256" key="4">
    <source>
        <dbReference type="ARBA" id="ARBA00023002"/>
    </source>
</evidence>
<evidence type="ECO:0000256" key="2">
    <source>
        <dbReference type="ARBA" id="ARBA00008785"/>
    </source>
</evidence>
<feature type="binding site" evidence="7">
    <location>
        <position position="261"/>
    </location>
    <ligand>
        <name>a divalent metal cation</name>
        <dbReference type="ChEBI" id="CHEBI:60240"/>
    </ligand>
</feature>
<evidence type="ECO:0000313" key="11">
    <source>
        <dbReference type="EMBL" id="KAJ6225609.1"/>
    </source>
</evidence>
<dbReference type="PANTHER" id="PTHR23406">
    <property type="entry name" value="MALIC ENZYME-RELATED"/>
    <property type="match status" value="1"/>
</dbReference>
<dbReference type="PANTHER" id="PTHR23406:SF90">
    <property type="entry name" value="MALIC ENZYME-RELATED"/>
    <property type="match status" value="1"/>
</dbReference>
<dbReference type="InterPro" id="IPR015884">
    <property type="entry name" value="Malic_enzyme_CS"/>
</dbReference>
<dbReference type="GO" id="GO:0051287">
    <property type="term" value="F:NAD binding"/>
    <property type="evidence" value="ECO:0007669"/>
    <property type="project" value="InterPro"/>
</dbReference>